<organism evidence="1">
    <name type="scientific">marine metagenome</name>
    <dbReference type="NCBI Taxonomy" id="408172"/>
    <lineage>
        <taxon>unclassified sequences</taxon>
        <taxon>metagenomes</taxon>
        <taxon>ecological metagenomes</taxon>
    </lineage>
</organism>
<accession>A0A381NKJ2</accession>
<reference evidence="1" key="1">
    <citation type="submission" date="2018-05" db="EMBL/GenBank/DDBJ databases">
        <authorList>
            <person name="Lanie J.A."/>
            <person name="Ng W.-L."/>
            <person name="Kazmierczak K.M."/>
            <person name="Andrzejewski T.M."/>
            <person name="Davidsen T.M."/>
            <person name="Wayne K.J."/>
            <person name="Tettelin H."/>
            <person name="Glass J.I."/>
            <person name="Rusch D."/>
            <person name="Podicherti R."/>
            <person name="Tsui H.-C.T."/>
            <person name="Winkler M.E."/>
        </authorList>
    </citation>
    <scope>NUCLEOTIDE SEQUENCE</scope>
</reference>
<protein>
    <submittedName>
        <fullName evidence="1">Uncharacterized protein</fullName>
    </submittedName>
</protein>
<name>A0A381NKJ2_9ZZZZ</name>
<dbReference type="AlphaFoldDB" id="A0A381NKJ2"/>
<dbReference type="EMBL" id="UINC01000383">
    <property type="protein sequence ID" value="SUZ54358.1"/>
    <property type="molecule type" value="Genomic_DNA"/>
</dbReference>
<proteinExistence type="predicted"/>
<gene>
    <name evidence="1" type="ORF">METZ01_LOCUS7212</name>
</gene>
<evidence type="ECO:0000313" key="1">
    <source>
        <dbReference type="EMBL" id="SUZ54358.1"/>
    </source>
</evidence>
<sequence length="44" mass="4977">MDCSFSFLMGSGKSQTDIPMARTRARIVKYLSVDFKVEFTVLLS</sequence>